<feature type="transmembrane region" description="Helical" evidence="1">
    <location>
        <begin position="53"/>
        <end position="71"/>
    </location>
</feature>
<dbReference type="EMBL" id="SAYW01000006">
    <property type="protein sequence ID" value="RWU04810.1"/>
    <property type="molecule type" value="Genomic_DNA"/>
</dbReference>
<organism evidence="2 3">
    <name type="scientific">Pedobacter chitinilyticus</name>
    <dbReference type="NCBI Taxonomy" id="2233776"/>
    <lineage>
        <taxon>Bacteria</taxon>
        <taxon>Pseudomonadati</taxon>
        <taxon>Bacteroidota</taxon>
        <taxon>Sphingobacteriia</taxon>
        <taxon>Sphingobacteriales</taxon>
        <taxon>Sphingobacteriaceae</taxon>
        <taxon>Pedobacter</taxon>
    </lineage>
</organism>
<feature type="transmembrane region" description="Helical" evidence="1">
    <location>
        <begin position="22"/>
        <end position="41"/>
    </location>
</feature>
<reference evidence="2 3" key="1">
    <citation type="submission" date="2018-06" db="EMBL/GenBank/DDBJ databases">
        <title>Pedobacter endophyticus sp. nov., an endophytic bacterium isolated from a leaf of Triticum aestivum.</title>
        <authorList>
            <person name="Zhang L."/>
        </authorList>
    </citation>
    <scope>NUCLEOTIDE SEQUENCE [LARGE SCALE GENOMIC DNA]</scope>
    <source>
        <strain evidence="2 3">CM134L-2</strain>
    </source>
</reference>
<dbReference type="Proteomes" id="UP000284120">
    <property type="component" value="Unassembled WGS sequence"/>
</dbReference>
<accession>A0A443YM21</accession>
<keyword evidence="1" id="KW-1133">Transmembrane helix</keyword>
<dbReference type="AlphaFoldDB" id="A0A443YM21"/>
<comment type="caution">
    <text evidence="2">The sequence shown here is derived from an EMBL/GenBank/DDBJ whole genome shotgun (WGS) entry which is preliminary data.</text>
</comment>
<dbReference type="RefSeq" id="WP_205942023.1">
    <property type="nucleotide sequence ID" value="NZ_SAYW01000006.1"/>
</dbReference>
<name>A0A443YM21_9SPHI</name>
<evidence type="ECO:0000256" key="1">
    <source>
        <dbReference type="SAM" id="Phobius"/>
    </source>
</evidence>
<sequence>MIRYTRKLHFPIPLLNNWLTDFVFVPLIAHVAFVLGSLIFTTGGTFKYPIYQILSISLLTALVFEGFLPYYTHYNTADFYDVLAYFAGGVFYYAVHQNHTSKKIRKAFERKLSLSK</sequence>
<keyword evidence="1" id="KW-0472">Membrane</keyword>
<protein>
    <submittedName>
        <fullName evidence="2">Uncharacterized protein</fullName>
    </submittedName>
</protein>
<keyword evidence="1" id="KW-0812">Transmembrane</keyword>
<evidence type="ECO:0000313" key="2">
    <source>
        <dbReference type="EMBL" id="RWU04810.1"/>
    </source>
</evidence>
<evidence type="ECO:0000313" key="3">
    <source>
        <dbReference type="Proteomes" id="UP000284120"/>
    </source>
</evidence>
<keyword evidence="3" id="KW-1185">Reference proteome</keyword>
<feature type="transmembrane region" description="Helical" evidence="1">
    <location>
        <begin position="77"/>
        <end position="95"/>
    </location>
</feature>
<gene>
    <name evidence="2" type="ORF">DPV69_16720</name>
</gene>
<proteinExistence type="predicted"/>